<reference evidence="10 11" key="1">
    <citation type="submission" date="2020-04" db="EMBL/GenBank/DDBJ databases">
        <authorList>
            <consortium name="Desulfovibrio sp. FSS-1 genome sequencing consortium"/>
            <person name="Shimoshige H."/>
            <person name="Kobayashi H."/>
            <person name="Maekawa T."/>
        </authorList>
    </citation>
    <scope>NUCLEOTIDE SEQUENCE [LARGE SCALE GENOMIC DNA]</scope>
    <source>
        <strain evidence="10 11">SIID29052-01</strain>
    </source>
</reference>
<dbReference type="SUPFAM" id="SSF52540">
    <property type="entry name" value="P-loop containing nucleoside triphosphate hydrolases"/>
    <property type="match status" value="1"/>
</dbReference>
<dbReference type="Pfam" id="PF02224">
    <property type="entry name" value="Cytidylate_kin"/>
    <property type="match status" value="1"/>
</dbReference>
<comment type="subcellular location">
    <subcellularLocation>
        <location evidence="8">Cytoplasm</location>
    </subcellularLocation>
</comment>
<feature type="domain" description="Cytidylate kinase" evidence="9">
    <location>
        <begin position="7"/>
        <end position="219"/>
    </location>
</feature>
<comment type="catalytic activity">
    <reaction evidence="6 8">
        <text>dCMP + ATP = dCDP + ADP</text>
        <dbReference type="Rhea" id="RHEA:25094"/>
        <dbReference type="ChEBI" id="CHEBI:30616"/>
        <dbReference type="ChEBI" id="CHEBI:57566"/>
        <dbReference type="ChEBI" id="CHEBI:58593"/>
        <dbReference type="ChEBI" id="CHEBI:456216"/>
        <dbReference type="EC" id="2.7.4.25"/>
    </reaction>
</comment>
<keyword evidence="3 8" id="KW-0547">Nucleotide-binding</keyword>
<dbReference type="GO" id="GO:0005524">
    <property type="term" value="F:ATP binding"/>
    <property type="evidence" value="ECO:0007669"/>
    <property type="project" value="UniProtKB-UniRule"/>
</dbReference>
<keyword evidence="8" id="KW-0963">Cytoplasm</keyword>
<evidence type="ECO:0000256" key="1">
    <source>
        <dbReference type="ARBA" id="ARBA00009427"/>
    </source>
</evidence>
<comment type="caution">
    <text evidence="10">The sequence shown here is derived from an EMBL/GenBank/DDBJ whole genome shotgun (WGS) entry which is preliminary data.</text>
</comment>
<evidence type="ECO:0000256" key="8">
    <source>
        <dbReference type="HAMAP-Rule" id="MF_00238"/>
    </source>
</evidence>
<evidence type="ECO:0000256" key="4">
    <source>
        <dbReference type="ARBA" id="ARBA00022777"/>
    </source>
</evidence>
<dbReference type="HAMAP" id="MF_00238">
    <property type="entry name" value="Cytidyl_kinase_type1"/>
    <property type="match status" value="1"/>
</dbReference>
<evidence type="ECO:0000259" key="9">
    <source>
        <dbReference type="Pfam" id="PF02224"/>
    </source>
</evidence>
<evidence type="ECO:0000313" key="11">
    <source>
        <dbReference type="Proteomes" id="UP000494245"/>
    </source>
</evidence>
<gene>
    <name evidence="8 10" type="primary">cmk</name>
    <name evidence="10" type="ORF">NNJEOMEG_03105</name>
</gene>
<dbReference type="InterPro" id="IPR027417">
    <property type="entry name" value="P-loop_NTPase"/>
</dbReference>
<evidence type="ECO:0000313" key="10">
    <source>
        <dbReference type="EMBL" id="GFK95247.1"/>
    </source>
</evidence>
<evidence type="ECO:0000256" key="7">
    <source>
        <dbReference type="ARBA" id="ARBA00048478"/>
    </source>
</evidence>
<dbReference type="NCBIfam" id="TIGR00017">
    <property type="entry name" value="cmk"/>
    <property type="match status" value="1"/>
</dbReference>
<keyword evidence="5 8" id="KW-0067">ATP-binding</keyword>
<dbReference type="RefSeq" id="WP_173086088.1">
    <property type="nucleotide sequence ID" value="NZ_BLTE01000015.1"/>
</dbReference>
<dbReference type="InterPro" id="IPR003136">
    <property type="entry name" value="Cytidylate_kin"/>
</dbReference>
<evidence type="ECO:0000256" key="5">
    <source>
        <dbReference type="ARBA" id="ARBA00022840"/>
    </source>
</evidence>
<evidence type="ECO:0000256" key="3">
    <source>
        <dbReference type="ARBA" id="ARBA00022741"/>
    </source>
</evidence>
<keyword evidence="4 8" id="KW-0418">Kinase</keyword>
<comment type="catalytic activity">
    <reaction evidence="7 8">
        <text>CMP + ATP = CDP + ADP</text>
        <dbReference type="Rhea" id="RHEA:11600"/>
        <dbReference type="ChEBI" id="CHEBI:30616"/>
        <dbReference type="ChEBI" id="CHEBI:58069"/>
        <dbReference type="ChEBI" id="CHEBI:60377"/>
        <dbReference type="ChEBI" id="CHEBI:456216"/>
        <dbReference type="EC" id="2.7.4.25"/>
    </reaction>
</comment>
<protein>
    <recommendedName>
        <fullName evidence="8">Cytidylate kinase</fullName>
        <shortName evidence="8">CK</shortName>
        <ecNumber evidence="8">2.7.4.25</ecNumber>
    </recommendedName>
    <alternativeName>
        <fullName evidence="8">Cytidine monophosphate kinase</fullName>
        <shortName evidence="8">CMP kinase</shortName>
    </alternativeName>
</protein>
<dbReference type="Proteomes" id="UP000494245">
    <property type="component" value="Unassembled WGS sequence"/>
</dbReference>
<dbReference type="GO" id="GO:0006220">
    <property type="term" value="P:pyrimidine nucleotide metabolic process"/>
    <property type="evidence" value="ECO:0007669"/>
    <property type="project" value="UniProtKB-UniRule"/>
</dbReference>
<dbReference type="EMBL" id="BLTE01000015">
    <property type="protein sequence ID" value="GFK95247.1"/>
    <property type="molecule type" value="Genomic_DNA"/>
</dbReference>
<dbReference type="InterPro" id="IPR011994">
    <property type="entry name" value="Cytidylate_kinase_dom"/>
</dbReference>
<dbReference type="CDD" id="cd02020">
    <property type="entry name" value="CMPK"/>
    <property type="match status" value="1"/>
</dbReference>
<evidence type="ECO:0000256" key="2">
    <source>
        <dbReference type="ARBA" id="ARBA00022679"/>
    </source>
</evidence>
<comment type="similarity">
    <text evidence="1 8">Belongs to the cytidylate kinase family. Type 1 subfamily.</text>
</comment>
<feature type="binding site" evidence="8">
    <location>
        <begin position="11"/>
        <end position="19"/>
    </location>
    <ligand>
        <name>ATP</name>
        <dbReference type="ChEBI" id="CHEBI:30616"/>
    </ligand>
</feature>
<dbReference type="EC" id="2.7.4.25" evidence="8"/>
<keyword evidence="2 8" id="KW-0808">Transferase</keyword>
<proteinExistence type="inferred from homology"/>
<dbReference type="GO" id="GO:0005737">
    <property type="term" value="C:cytoplasm"/>
    <property type="evidence" value="ECO:0007669"/>
    <property type="project" value="UniProtKB-SubCell"/>
</dbReference>
<evidence type="ECO:0000256" key="6">
    <source>
        <dbReference type="ARBA" id="ARBA00047615"/>
    </source>
</evidence>
<dbReference type="GO" id="GO:0036431">
    <property type="term" value="F:dCMP kinase activity"/>
    <property type="evidence" value="ECO:0007669"/>
    <property type="project" value="InterPro"/>
</dbReference>
<accession>A0A6V8M063</accession>
<keyword evidence="11" id="KW-1185">Reference proteome</keyword>
<organism evidence="10 11">
    <name type="scientific">Fundidesulfovibrio magnetotacticus</name>
    <dbReference type="NCBI Taxonomy" id="2730080"/>
    <lineage>
        <taxon>Bacteria</taxon>
        <taxon>Pseudomonadati</taxon>
        <taxon>Thermodesulfobacteriota</taxon>
        <taxon>Desulfovibrionia</taxon>
        <taxon>Desulfovibrionales</taxon>
        <taxon>Desulfovibrionaceae</taxon>
        <taxon>Fundidesulfovibrio</taxon>
    </lineage>
</organism>
<dbReference type="AlphaFoldDB" id="A0A6V8M063"/>
<sequence>MAEPLVVTMDGPAGVGKSTLARMTAQALGIAYLDTGAMFRATALALGEGAWDLSGAELEARLPGIVFGLTGVGDCSTLLCNGAAVGDEVRTEEVGRWASLLAVRPEVRARQLQVQRSLGLGTSLVAEGRDMGTVVFPAARRKFFLDASPRVRALRRVRQLEAMGQAADAAAIEQAIRERDRLDRERPVAPLVPAPDAVIVDTSELTLHQVFERIMDAVRSS</sequence>
<dbReference type="Gene3D" id="3.40.50.300">
    <property type="entry name" value="P-loop containing nucleotide triphosphate hydrolases"/>
    <property type="match status" value="1"/>
</dbReference>
<reference evidence="10 11" key="2">
    <citation type="submission" date="2020-05" db="EMBL/GenBank/DDBJ databases">
        <title>Draft genome sequence of Desulfovibrio sp. strainFSS-1.</title>
        <authorList>
            <person name="Shimoshige H."/>
            <person name="Kobayashi H."/>
            <person name="Maekawa T."/>
        </authorList>
    </citation>
    <scope>NUCLEOTIDE SEQUENCE [LARGE SCALE GENOMIC DNA]</scope>
    <source>
        <strain evidence="10 11">SIID29052-01</strain>
    </source>
</reference>
<name>A0A6V8M063_9BACT</name>